<evidence type="ECO:0000259" key="10">
    <source>
        <dbReference type="PROSITE" id="PS50003"/>
    </source>
</evidence>
<feature type="region of interest" description="Disordered" evidence="9">
    <location>
        <begin position="316"/>
        <end position="358"/>
    </location>
</feature>
<reference evidence="13" key="1">
    <citation type="submission" date="2019-03" db="UniProtKB">
        <authorList>
            <consortium name="Ensembl"/>
        </authorList>
    </citation>
    <scope>IDENTIFICATION</scope>
</reference>
<name>A0A452URS6_URSMA</name>
<evidence type="ECO:0000256" key="7">
    <source>
        <dbReference type="ARBA" id="ARBA00023212"/>
    </source>
</evidence>
<dbReference type="Gene3D" id="2.30.29.30">
    <property type="entry name" value="Pleckstrin-homology domain (PH domain)/Phosphotyrosine-binding domain (PTB)"/>
    <property type="match status" value="2"/>
</dbReference>
<dbReference type="PANTHER" id="PTHR12673">
    <property type="entry name" value="FACIOGENITAL DYSPLASIA PROTEIN"/>
    <property type="match status" value="1"/>
</dbReference>
<comment type="subcellular location">
    <subcellularLocation>
        <location evidence="1">Cytoplasm</location>
        <location evidence="1">Cytoskeleton</location>
    </subcellularLocation>
</comment>
<dbReference type="GO" id="GO:0005085">
    <property type="term" value="F:guanyl-nucleotide exchange factor activity"/>
    <property type="evidence" value="ECO:0007669"/>
    <property type="project" value="UniProtKB-KW"/>
</dbReference>
<evidence type="ECO:0000259" key="12">
    <source>
        <dbReference type="PROSITE" id="PS50178"/>
    </source>
</evidence>
<evidence type="ECO:0000256" key="2">
    <source>
        <dbReference type="ARBA" id="ARBA00022490"/>
    </source>
</evidence>
<organism evidence="13">
    <name type="scientific">Ursus maritimus</name>
    <name type="common">Polar bear</name>
    <name type="synonym">Thalarctos maritimus</name>
    <dbReference type="NCBI Taxonomy" id="29073"/>
    <lineage>
        <taxon>Eukaryota</taxon>
        <taxon>Metazoa</taxon>
        <taxon>Chordata</taxon>
        <taxon>Craniata</taxon>
        <taxon>Vertebrata</taxon>
        <taxon>Euteleostomi</taxon>
        <taxon>Mammalia</taxon>
        <taxon>Eutheria</taxon>
        <taxon>Laurasiatheria</taxon>
        <taxon>Carnivora</taxon>
        <taxon>Caniformia</taxon>
        <taxon>Ursidae</taxon>
        <taxon>Ursus</taxon>
    </lineage>
</organism>
<evidence type="ECO:0000256" key="8">
    <source>
        <dbReference type="PROSITE-ProRule" id="PRU00091"/>
    </source>
</evidence>
<feature type="region of interest" description="Disordered" evidence="9">
    <location>
        <begin position="799"/>
        <end position="831"/>
    </location>
</feature>
<feature type="domain" description="DH" evidence="11">
    <location>
        <begin position="834"/>
        <end position="1020"/>
    </location>
</feature>
<gene>
    <name evidence="13" type="primary">FGD5</name>
</gene>
<evidence type="ECO:0000256" key="9">
    <source>
        <dbReference type="SAM" id="MobiDB-lite"/>
    </source>
</evidence>
<dbReference type="SUPFAM" id="SSF48065">
    <property type="entry name" value="DBL homology domain (DH-domain)"/>
    <property type="match status" value="1"/>
</dbReference>
<dbReference type="SMART" id="SM00325">
    <property type="entry name" value="RhoGEF"/>
    <property type="match status" value="1"/>
</dbReference>
<dbReference type="Pfam" id="PF01363">
    <property type="entry name" value="FYVE"/>
    <property type="match status" value="1"/>
</dbReference>
<feature type="region of interest" description="Disordered" evidence="9">
    <location>
        <begin position="625"/>
        <end position="666"/>
    </location>
</feature>
<dbReference type="PROSITE" id="PS50178">
    <property type="entry name" value="ZF_FYVE"/>
    <property type="match status" value="1"/>
</dbReference>
<dbReference type="InterPro" id="IPR000219">
    <property type="entry name" value="DH_dom"/>
</dbReference>
<dbReference type="InterPro" id="IPR001849">
    <property type="entry name" value="PH_domain"/>
</dbReference>
<evidence type="ECO:0000256" key="3">
    <source>
        <dbReference type="ARBA" id="ARBA00022658"/>
    </source>
</evidence>
<dbReference type="InterPro" id="IPR000306">
    <property type="entry name" value="Znf_FYVE"/>
</dbReference>
<dbReference type="GO" id="GO:0008270">
    <property type="term" value="F:zinc ion binding"/>
    <property type="evidence" value="ECO:0007669"/>
    <property type="project" value="UniProtKB-KW"/>
</dbReference>
<dbReference type="InterPro" id="IPR011993">
    <property type="entry name" value="PH-like_dom_sf"/>
</dbReference>
<feature type="domain" description="FYVE-type" evidence="12">
    <location>
        <begin position="1184"/>
        <end position="1237"/>
    </location>
</feature>
<evidence type="ECO:0000259" key="11">
    <source>
        <dbReference type="PROSITE" id="PS50010"/>
    </source>
</evidence>
<dbReference type="Pfam" id="PF00169">
    <property type="entry name" value="PH"/>
    <property type="match status" value="2"/>
</dbReference>
<dbReference type="Gene3D" id="1.20.900.10">
    <property type="entry name" value="Dbl homology (DH) domain"/>
    <property type="match status" value="1"/>
</dbReference>
<dbReference type="CDD" id="cd15792">
    <property type="entry name" value="PH1_FGD5"/>
    <property type="match status" value="1"/>
</dbReference>
<keyword evidence="2" id="KW-0963">Cytoplasm</keyword>
<feature type="region of interest" description="Disordered" evidence="9">
    <location>
        <begin position="133"/>
        <end position="161"/>
    </location>
</feature>
<evidence type="ECO:0000256" key="4">
    <source>
        <dbReference type="ARBA" id="ARBA00022723"/>
    </source>
</evidence>
<feature type="compositionally biased region" description="Low complexity" evidence="9">
    <location>
        <begin position="628"/>
        <end position="637"/>
    </location>
</feature>
<dbReference type="InterPro" id="IPR035899">
    <property type="entry name" value="DBL_dom_sf"/>
</dbReference>
<keyword evidence="6" id="KW-0862">Zinc</keyword>
<keyword evidence="4" id="KW-0479">Metal-binding</keyword>
<accession>A0A452URS6</accession>
<dbReference type="PROSITE" id="PS50003">
    <property type="entry name" value="PH_DOMAIN"/>
    <property type="match status" value="2"/>
</dbReference>
<evidence type="ECO:0000256" key="1">
    <source>
        <dbReference type="ARBA" id="ARBA00004245"/>
    </source>
</evidence>
<keyword evidence="3" id="KW-0344">Guanine-nucleotide releasing factor</keyword>
<feature type="compositionally biased region" description="Basic and acidic residues" evidence="9">
    <location>
        <begin position="818"/>
        <end position="831"/>
    </location>
</feature>
<feature type="region of interest" description="Disordered" evidence="9">
    <location>
        <begin position="381"/>
        <end position="464"/>
    </location>
</feature>
<dbReference type="PROSITE" id="PS50010">
    <property type="entry name" value="DH_2"/>
    <property type="match status" value="1"/>
</dbReference>
<dbReference type="SUPFAM" id="SSF50729">
    <property type="entry name" value="PH domain-like"/>
    <property type="match status" value="2"/>
</dbReference>
<dbReference type="Ensembl" id="ENSUMAT00000028150.1">
    <property type="protein sequence ID" value="ENSUMAP00000023780.1"/>
    <property type="gene ID" value="ENSUMAG00000017065.1"/>
</dbReference>
<evidence type="ECO:0000313" key="13">
    <source>
        <dbReference type="Ensembl" id="ENSUMAP00000023780"/>
    </source>
</evidence>
<feature type="domain" description="PH" evidence="10">
    <location>
        <begin position="1049"/>
        <end position="1143"/>
    </location>
</feature>
<sequence>MSRGPKPPIAPKPRLATPSEWRASVYVINSLNKCSNGKLLCVDRGLYEEHRSNLECSESEADEDYIVVPKAPPKEDEPRDGNSAENAVLVPPDAAGEEECQEGGKESDPEGMGAAEDLAAPAEVVLSEEADGGIAPIPENVGVEDGACDPGAEEQTFTSKEEEKLVEEHNVYNLEDRGPWDGEAVLPSDIMLTQVDLEGPATPSDEAGPPGTPREMASDSPEVSEEGGEDATATGDQDEPHDQNEKTDLEEMAAATPEAAEDPRAGEDLVQDEPAEESCQIIPFENDGMDDLVTSLSGSPYEFFPTESTSFCSESYSSFSKSAKDLESQQEPQSGECGEQDPIVGASCGSGEGPSVPDVVVMPEEEDAVDDVLTNPYEMGVDLEQGADPGEGEKPETQAAFDMLSGYGTKEETSSDAEGGPVSIDRKNIITRARPHSGKVAGYVPETVPEETGSEAGSSAIGIRGATKEARKTVLSLEGKPLEASRALPAKPRAFTLYPRSFSVEGREIPVSLYRESEASGLDDHRIKRKDDNLSLPCMIGSSGSFSQRNHLPSSGTSTPSSVVDIPPPFDLACITKKPITKSSPSLLIESEPPDKYTKKKKSSFKRFLALTFKKKSENKVHVDVNVSSSRSSSESSYHGPARVLEIDRRSLSNSPQLKARTGKLRASDSPSSLIFYRDGKRKVESFEDRSRPPFLPLPLTKPRSISFPNADTSDYENIPAMNSDYENIQIPPRRPARAGTFTKLFEDQSRALSTANENDGYVDMSSFSAFESKQQSADQEAESAYTEPYKVCPISAAAPKEDLSSDEEQGSSEEEDSAPRDPSLGHKMEGQSRAHVIAQELLSSEKAPLGFQDFHGAVTRALDEIDQEGKDTLAREELRRGLSELPAIRDLHQGILEELGERLLEGQQKVADVFLAREQEFDHHAAHILQFDRYLSLLSENCLHSPRLAAAVREFEQQSQQGGGQNVKHRLLRVVQRLFQYQVLLTDYLNNLCPDSAEYDNTQGALTLISKVTDRANDSMEQGENLQKLVHIEHSVRGQGDLLQPGREFLKEGTLMKVTGKSRRPRHLFLMSDVLLYTYPQKDGKYRLKNTLPVASMKVSRPVMEKVPYALKLETSQSCLTLSASSCAERDEWHSCLSRALPEDYKAQALAAFHHSVEIRERLGVSLGERPPTLVPVTHVMMCMNCGCDFSLTLRRHHCHACGKIVCRNCSRNKYPLKYLKDRMAKVCDGCYGELKKRGGDVPGLMRERPVSMSFPLSSPRFSSSAFSSVFHSINPSTFKKQKKVPSALTEVAASGEGSAISGYLSRCKKGKRHWKKLWFVIKGKVLYTYMASEDTVAMESMPLLGFTIAPEKEEGSSEIGPIFHLYHKKTLFYTFKAEDTNSAQRWIEAMEDASVL</sequence>
<dbReference type="CDD" id="cd13237">
    <property type="entry name" value="PH2_FGD5_FGD6"/>
    <property type="match status" value="1"/>
</dbReference>
<feature type="domain" description="PH" evidence="10">
    <location>
        <begin position="1299"/>
        <end position="1397"/>
    </location>
</feature>
<dbReference type="GeneTree" id="ENSGT00940000157922"/>
<dbReference type="SMART" id="SM00064">
    <property type="entry name" value="FYVE"/>
    <property type="match status" value="1"/>
</dbReference>
<protein>
    <submittedName>
        <fullName evidence="13">FYVE, RhoGEF and PH domain containing 5</fullName>
    </submittedName>
</protein>
<dbReference type="InterPro" id="IPR017455">
    <property type="entry name" value="Znf_FYVE-rel"/>
</dbReference>
<keyword evidence="5 8" id="KW-0863">Zinc-finger</keyword>
<evidence type="ECO:0000256" key="5">
    <source>
        <dbReference type="ARBA" id="ARBA00022771"/>
    </source>
</evidence>
<dbReference type="CDD" id="cd15742">
    <property type="entry name" value="FYVE_FGD5"/>
    <property type="match status" value="1"/>
</dbReference>
<keyword evidence="7" id="KW-0206">Cytoskeleton</keyword>
<dbReference type="Gene3D" id="3.30.40.10">
    <property type="entry name" value="Zinc/RING finger domain, C3HC4 (zinc finger)"/>
    <property type="match status" value="1"/>
</dbReference>
<proteinExistence type="predicted"/>
<dbReference type="PANTHER" id="PTHR12673:SF13">
    <property type="entry name" value="FYVE, RHOGEF AND PH DOMAIN-CONTAINING PROTEIN 5"/>
    <property type="match status" value="1"/>
</dbReference>
<feature type="region of interest" description="Disordered" evidence="9">
    <location>
        <begin position="53"/>
        <end position="115"/>
    </location>
</feature>
<dbReference type="InterPro" id="IPR013083">
    <property type="entry name" value="Znf_RING/FYVE/PHD"/>
</dbReference>
<dbReference type="InterPro" id="IPR051092">
    <property type="entry name" value="FYVE_RhoGEF_PH"/>
</dbReference>
<feature type="region of interest" description="Disordered" evidence="9">
    <location>
        <begin position="191"/>
        <end position="275"/>
    </location>
</feature>
<feature type="compositionally biased region" description="Basic and acidic residues" evidence="9">
    <location>
        <begin position="72"/>
        <end position="82"/>
    </location>
</feature>
<dbReference type="GO" id="GO:0005856">
    <property type="term" value="C:cytoskeleton"/>
    <property type="evidence" value="ECO:0007669"/>
    <property type="project" value="UniProtKB-SubCell"/>
</dbReference>
<dbReference type="Pfam" id="PF00621">
    <property type="entry name" value="RhoGEF"/>
    <property type="match status" value="1"/>
</dbReference>
<evidence type="ECO:0000256" key="6">
    <source>
        <dbReference type="ARBA" id="ARBA00022833"/>
    </source>
</evidence>
<dbReference type="SMART" id="SM00233">
    <property type="entry name" value="PH"/>
    <property type="match status" value="2"/>
</dbReference>
<dbReference type="GO" id="GO:0005737">
    <property type="term" value="C:cytoplasm"/>
    <property type="evidence" value="ECO:0007669"/>
    <property type="project" value="TreeGrafter"/>
</dbReference>
<feature type="compositionally biased region" description="Basic and acidic residues" evidence="9">
    <location>
        <begin position="238"/>
        <end position="249"/>
    </location>
</feature>
<feature type="compositionally biased region" description="Acidic residues" evidence="9">
    <location>
        <begin position="805"/>
        <end position="817"/>
    </location>
</feature>